<gene>
    <name evidence="1" type="ORF">UFOPK1835_02154</name>
</gene>
<proteinExistence type="predicted"/>
<dbReference type="AlphaFoldDB" id="A0A6J6INN2"/>
<evidence type="ECO:0000313" key="1">
    <source>
        <dbReference type="EMBL" id="CAB4626231.1"/>
    </source>
</evidence>
<reference evidence="1" key="1">
    <citation type="submission" date="2020-05" db="EMBL/GenBank/DDBJ databases">
        <authorList>
            <person name="Chiriac C."/>
            <person name="Salcher M."/>
            <person name="Ghai R."/>
            <person name="Kavagutti S V."/>
        </authorList>
    </citation>
    <scope>NUCLEOTIDE SEQUENCE</scope>
</reference>
<name>A0A6J6INN2_9ZZZZ</name>
<organism evidence="1">
    <name type="scientific">freshwater metagenome</name>
    <dbReference type="NCBI Taxonomy" id="449393"/>
    <lineage>
        <taxon>unclassified sequences</taxon>
        <taxon>metagenomes</taxon>
        <taxon>ecological metagenomes</taxon>
    </lineage>
</organism>
<dbReference type="EMBL" id="CAEZUP010000154">
    <property type="protein sequence ID" value="CAB4626231.1"/>
    <property type="molecule type" value="Genomic_DNA"/>
</dbReference>
<protein>
    <submittedName>
        <fullName evidence="1">Unannotated protein</fullName>
    </submittedName>
</protein>
<sequence>MTFMIICCWALTWAFGLRPCIWRCWMKPVTATMAMRARNGRACPIPCFIAWLALSDRSSPKAFI</sequence>
<accession>A0A6J6INN2</accession>